<dbReference type="SUPFAM" id="SSF51735">
    <property type="entry name" value="NAD(P)-binding Rossmann-fold domains"/>
    <property type="match status" value="1"/>
</dbReference>
<gene>
    <name evidence="2" type="ORF">CBF27_00825</name>
</gene>
<organism evidence="2 3">
    <name type="scientific">Vagococcus acidifermentans</name>
    <dbReference type="NCBI Taxonomy" id="564710"/>
    <lineage>
        <taxon>Bacteria</taxon>
        <taxon>Bacillati</taxon>
        <taxon>Bacillota</taxon>
        <taxon>Bacilli</taxon>
        <taxon>Lactobacillales</taxon>
        <taxon>Enterococcaceae</taxon>
        <taxon>Vagococcus</taxon>
    </lineage>
</organism>
<protein>
    <recommendedName>
        <fullName evidence="1">NAD(P)-binding domain-containing protein</fullName>
    </recommendedName>
</protein>
<dbReference type="PANTHER" id="PTHR43355:SF2">
    <property type="entry name" value="FLAVIN REDUCTASE (NADPH)"/>
    <property type="match status" value="1"/>
</dbReference>
<feature type="domain" description="NAD(P)-binding" evidence="1">
    <location>
        <begin position="8"/>
        <end position="192"/>
    </location>
</feature>
<dbReference type="RefSeq" id="WP_126811420.1">
    <property type="nucleotide sequence ID" value="NZ_NGKC01000001.1"/>
</dbReference>
<proteinExistence type="predicted"/>
<dbReference type="GO" id="GO:0016646">
    <property type="term" value="F:oxidoreductase activity, acting on the CH-NH group of donors, NAD or NADP as acceptor"/>
    <property type="evidence" value="ECO:0007669"/>
    <property type="project" value="TreeGrafter"/>
</dbReference>
<dbReference type="CDD" id="cd05244">
    <property type="entry name" value="BVR-B_like_SDR_a"/>
    <property type="match status" value="1"/>
</dbReference>
<sequence>MEKVAVLGASGKVGGKILMEAKKRGLDVTAIVRDASKAPEDTAVLVRDVYELTTDDIQPFDVLVNALGFWGDSVTEFSPSTKHLLSILNGTGVRLLVVGGASSLYMDASHSMQLRETPDFPKSFYPLGTEMSKSLDLIRQSTGVDWTYLSPAREFSPKLPRTGSYVIAGEELTFDADGNSKLSYDDFAIAMVDEIIAKKYPNQRISVRW</sequence>
<dbReference type="Pfam" id="PF13460">
    <property type="entry name" value="NAD_binding_10"/>
    <property type="match status" value="1"/>
</dbReference>
<evidence type="ECO:0000313" key="3">
    <source>
        <dbReference type="Proteomes" id="UP000286773"/>
    </source>
</evidence>
<dbReference type="InterPro" id="IPR016040">
    <property type="entry name" value="NAD(P)-bd_dom"/>
</dbReference>
<evidence type="ECO:0000313" key="2">
    <source>
        <dbReference type="EMBL" id="RSU14560.1"/>
    </source>
</evidence>
<dbReference type="Gene3D" id="3.40.50.720">
    <property type="entry name" value="NAD(P)-binding Rossmann-like Domain"/>
    <property type="match status" value="1"/>
</dbReference>
<reference evidence="2 3" key="1">
    <citation type="submission" date="2017-05" db="EMBL/GenBank/DDBJ databases">
        <title>Vagococcus spp. assemblies.</title>
        <authorList>
            <person name="Gulvik C.A."/>
        </authorList>
    </citation>
    <scope>NUCLEOTIDE SEQUENCE [LARGE SCALE GENOMIC DNA]</scope>
    <source>
        <strain evidence="2 3">LMG 24798</strain>
    </source>
</reference>
<dbReference type="Proteomes" id="UP000286773">
    <property type="component" value="Unassembled WGS sequence"/>
</dbReference>
<dbReference type="OrthoDB" id="9785372at2"/>
<comment type="caution">
    <text evidence="2">The sequence shown here is derived from an EMBL/GenBank/DDBJ whole genome shotgun (WGS) entry which is preliminary data.</text>
</comment>
<dbReference type="EMBL" id="NGKC01000001">
    <property type="protein sequence ID" value="RSU14560.1"/>
    <property type="molecule type" value="Genomic_DNA"/>
</dbReference>
<accession>A0A430B2K3</accession>
<keyword evidence="3" id="KW-1185">Reference proteome</keyword>
<dbReference type="AlphaFoldDB" id="A0A430B2K3"/>
<evidence type="ECO:0000259" key="1">
    <source>
        <dbReference type="Pfam" id="PF13460"/>
    </source>
</evidence>
<dbReference type="InterPro" id="IPR051606">
    <property type="entry name" value="Polyketide_Oxido-like"/>
</dbReference>
<name>A0A430B2K3_9ENTE</name>
<dbReference type="PANTHER" id="PTHR43355">
    <property type="entry name" value="FLAVIN REDUCTASE (NADPH)"/>
    <property type="match status" value="1"/>
</dbReference>
<dbReference type="InterPro" id="IPR036291">
    <property type="entry name" value="NAD(P)-bd_dom_sf"/>
</dbReference>